<comment type="similarity">
    <text evidence="1 3 5">Belongs to the GrpE family.</text>
</comment>
<sequence>MFSNFSNPFGKKKESDMTDDAKKNQPENIQFEGSDAEAQSGMKQRSSDLPDDFPEDFEMPEGFPEMDENMMAQVQEMMGQLQKGQRAEELEQENADLKTRLGRLAADFEGYRTRTAAETAEAQNKGVSKAAEALMPVYDDISRALSMGAEDPAKLIPGMQAVQSKVLSIFAGLGLEPTGQEGEDFDPAYHEAIQVIEGEDGKIVQTYELGFRMGERCVRPARVVVSQQG</sequence>
<dbReference type="Pfam" id="PF01025">
    <property type="entry name" value="GrpE"/>
    <property type="match status" value="1"/>
</dbReference>
<evidence type="ECO:0000256" key="2">
    <source>
        <dbReference type="ARBA" id="ARBA00023186"/>
    </source>
</evidence>
<dbReference type="GO" id="GO:0000774">
    <property type="term" value="F:adenyl-nucleotide exchange factor activity"/>
    <property type="evidence" value="ECO:0007669"/>
    <property type="project" value="InterPro"/>
</dbReference>
<dbReference type="Proteomes" id="UP000007718">
    <property type="component" value="Chromosome"/>
</dbReference>
<comment type="subunit">
    <text evidence="3">Homodimer.</text>
</comment>
<dbReference type="SUPFAM" id="SSF51064">
    <property type="entry name" value="Head domain of nucleotide exchange factor GrpE"/>
    <property type="match status" value="1"/>
</dbReference>
<dbReference type="PANTHER" id="PTHR21237:SF23">
    <property type="entry name" value="GRPE PROTEIN HOMOLOG, MITOCHONDRIAL"/>
    <property type="match status" value="1"/>
</dbReference>
<keyword evidence="2 3" id="KW-0143">Chaperone</keyword>
<evidence type="ECO:0000256" key="5">
    <source>
        <dbReference type="RuleBase" id="RU004478"/>
    </source>
</evidence>
<dbReference type="AlphaFoldDB" id="F0RMA2"/>
<evidence type="ECO:0000256" key="3">
    <source>
        <dbReference type="HAMAP-Rule" id="MF_01151"/>
    </source>
</evidence>
<dbReference type="InterPro" id="IPR013805">
    <property type="entry name" value="GrpE_CC"/>
</dbReference>
<dbReference type="STRING" id="693977.Deipr_1907"/>
<evidence type="ECO:0000256" key="4">
    <source>
        <dbReference type="RuleBase" id="RU000639"/>
    </source>
</evidence>
<dbReference type="HAMAP" id="MF_01151">
    <property type="entry name" value="GrpE"/>
    <property type="match status" value="1"/>
</dbReference>
<organism evidence="8 9">
    <name type="scientific">Deinococcus proteolyticus (strain ATCC 35074 / DSM 20540 / JCM 6276 / NBRC 101906 / NCIMB 13154 / VKM Ac-1939 / CCM 2703 / MRP)</name>
    <dbReference type="NCBI Taxonomy" id="693977"/>
    <lineage>
        <taxon>Bacteria</taxon>
        <taxon>Thermotogati</taxon>
        <taxon>Deinococcota</taxon>
        <taxon>Deinococci</taxon>
        <taxon>Deinococcales</taxon>
        <taxon>Deinococcaceae</taxon>
        <taxon>Deinococcus</taxon>
    </lineage>
</organism>
<evidence type="ECO:0000313" key="9">
    <source>
        <dbReference type="Proteomes" id="UP000007718"/>
    </source>
</evidence>
<evidence type="ECO:0000256" key="6">
    <source>
        <dbReference type="SAM" id="Coils"/>
    </source>
</evidence>
<proteinExistence type="inferred from homology"/>
<comment type="function">
    <text evidence="3 4">Participates actively in the response to hyperosmotic and heat shock by preventing the aggregation of stress-denatured proteins, in association with DnaK and GrpE. It is the nucleotide exchange factor for DnaK and may function as a thermosensor. Unfolded proteins bind initially to DnaJ; upon interaction with the DnaJ-bound protein, DnaK hydrolyzes its bound ATP, resulting in the formation of a stable complex. GrpE releases ADP from DnaK; ATP binding to DnaK triggers the release of the substrate protein, thus completing the reaction cycle. Several rounds of ATP-dependent interactions between DnaJ, DnaK and GrpE are required for fully efficient folding.</text>
</comment>
<dbReference type="PANTHER" id="PTHR21237">
    <property type="entry name" value="GRPE PROTEIN"/>
    <property type="match status" value="1"/>
</dbReference>
<dbReference type="InterPro" id="IPR000740">
    <property type="entry name" value="GrpE"/>
</dbReference>
<dbReference type="InterPro" id="IPR009012">
    <property type="entry name" value="GrpE_head"/>
</dbReference>
<evidence type="ECO:0000256" key="1">
    <source>
        <dbReference type="ARBA" id="ARBA00009054"/>
    </source>
</evidence>
<dbReference type="KEGG" id="dpt:Deipr_1907"/>
<accession>F0RMA2</accession>
<name>F0RMA2_DEIPM</name>
<keyword evidence="6" id="KW-0175">Coiled coil</keyword>
<dbReference type="Gene3D" id="2.30.22.10">
    <property type="entry name" value="Head domain of nucleotide exchange factor GrpE"/>
    <property type="match status" value="1"/>
</dbReference>
<feature type="region of interest" description="Disordered" evidence="7">
    <location>
        <begin position="1"/>
        <end position="63"/>
    </location>
</feature>
<keyword evidence="3 4" id="KW-0346">Stress response</keyword>
<protein>
    <recommendedName>
        <fullName evidence="3 4">Protein GrpE</fullName>
    </recommendedName>
    <alternativeName>
        <fullName evidence="3">HSP-70 cofactor</fullName>
    </alternativeName>
</protein>
<keyword evidence="3" id="KW-0963">Cytoplasm</keyword>
<dbReference type="GO" id="GO:0006457">
    <property type="term" value="P:protein folding"/>
    <property type="evidence" value="ECO:0007669"/>
    <property type="project" value="InterPro"/>
</dbReference>
<evidence type="ECO:0000313" key="8">
    <source>
        <dbReference type="EMBL" id="ADY27039.1"/>
    </source>
</evidence>
<feature type="compositionally biased region" description="Acidic residues" evidence="7">
    <location>
        <begin position="49"/>
        <end position="63"/>
    </location>
</feature>
<dbReference type="Gene3D" id="3.90.20.20">
    <property type="match status" value="1"/>
</dbReference>
<dbReference type="SUPFAM" id="SSF58014">
    <property type="entry name" value="Coiled-coil domain of nucleotide exchange factor GrpE"/>
    <property type="match status" value="1"/>
</dbReference>
<dbReference type="HOGENOM" id="CLU_057217_5_2_0"/>
<dbReference type="PROSITE" id="PS01071">
    <property type="entry name" value="GRPE"/>
    <property type="match status" value="1"/>
</dbReference>
<dbReference type="GO" id="GO:0051082">
    <property type="term" value="F:unfolded protein binding"/>
    <property type="evidence" value="ECO:0007669"/>
    <property type="project" value="TreeGrafter"/>
</dbReference>
<dbReference type="GO" id="GO:0042803">
    <property type="term" value="F:protein homodimerization activity"/>
    <property type="evidence" value="ECO:0007669"/>
    <property type="project" value="InterPro"/>
</dbReference>
<dbReference type="GO" id="GO:0005737">
    <property type="term" value="C:cytoplasm"/>
    <property type="evidence" value="ECO:0007669"/>
    <property type="project" value="UniProtKB-SubCell"/>
</dbReference>
<dbReference type="RefSeq" id="WP_013615647.1">
    <property type="nucleotide sequence ID" value="NC_015161.1"/>
</dbReference>
<dbReference type="GO" id="GO:0051087">
    <property type="term" value="F:protein-folding chaperone binding"/>
    <property type="evidence" value="ECO:0007669"/>
    <property type="project" value="InterPro"/>
</dbReference>
<reference evidence="8 9" key="2">
    <citation type="journal article" date="2012" name="Stand. Genomic Sci.">
        <title>Complete genome sequence of the orange-red pigmented, radioresistant Deinococcus proteolyticus type strain (MRP(T)).</title>
        <authorList>
            <person name="Copeland A."/>
            <person name="Zeytun A."/>
            <person name="Yassawong M."/>
            <person name="Nolan M."/>
            <person name="Lucas S."/>
            <person name="Hammon N."/>
            <person name="Deshpande S."/>
            <person name="Cheng J.F."/>
            <person name="Han C."/>
            <person name="Tapia R."/>
            <person name="Goodwin L.A."/>
            <person name="Pitluck S."/>
            <person name="Mavromatis K."/>
            <person name="Liolios K."/>
            <person name="Pagani I."/>
            <person name="Ivanova N."/>
            <person name="Mikhailova N."/>
            <person name="Pati A."/>
            <person name="Chen A."/>
            <person name="Palaniappan K."/>
            <person name="Land M."/>
            <person name="Hauser L."/>
            <person name="Jeffries C.D."/>
            <person name="Brambilla E.M."/>
            <person name="Rohde M."/>
            <person name="Sikorski J."/>
            <person name="Pukall R."/>
            <person name="Goker M."/>
            <person name="Detter J.C."/>
            <person name="Woyke T."/>
            <person name="Bristow J."/>
            <person name="Eisen J.A."/>
            <person name="Markowitz V."/>
            <person name="Hugenholtz P."/>
            <person name="Kyrpides N.C."/>
            <person name="Klenk H.P."/>
            <person name="Lapidus A."/>
        </authorList>
    </citation>
    <scope>NUCLEOTIDE SEQUENCE [LARGE SCALE GENOMIC DNA]</scope>
    <source>
        <strain evidence="9">ATCC 35074 / DSM 20540 / JCM 6276 / NBRC 101906 / NCIMB 13154 / VKM Ac-1939 / CCM 2703 / MRP</strain>
    </source>
</reference>
<reference evidence="9" key="1">
    <citation type="submission" date="2011-02" db="EMBL/GenBank/DDBJ databases">
        <title>The complete sequence of chromosome of Deinococcus proteolyticus DSM 20540.</title>
        <authorList>
            <consortium name="US DOE Joint Genome Institute (JGI-PGF)"/>
            <person name="Lucas S."/>
            <person name="Copeland A."/>
            <person name="Lapidus A."/>
            <person name="Bruce D."/>
            <person name="Goodwin L."/>
            <person name="Pitluck S."/>
            <person name="Kyrpides N."/>
            <person name="Mavromatis K."/>
            <person name="Pagani I."/>
            <person name="Ivanova N."/>
            <person name="Ovchinnikova G."/>
            <person name="Zeytun A."/>
            <person name="Detter J.C."/>
            <person name="Han C."/>
            <person name="Land M."/>
            <person name="Hauser L."/>
            <person name="Markowitz V."/>
            <person name="Cheng J.-F."/>
            <person name="Hugenholtz P."/>
            <person name="Woyke T."/>
            <person name="Wu D."/>
            <person name="Pukall R."/>
            <person name="Steenblock K."/>
            <person name="Brambilla E."/>
            <person name="Klenk H.-P."/>
            <person name="Eisen J.A."/>
        </authorList>
    </citation>
    <scope>NUCLEOTIDE SEQUENCE [LARGE SCALE GENOMIC DNA]</scope>
    <source>
        <strain evidence="9">ATCC 35074 / DSM 20540 / JCM 6276 / NBRC 101906 / NCIMB 13154 / VKM Ac-1939 / CCM 2703 / MRP</strain>
    </source>
</reference>
<dbReference type="PRINTS" id="PR00773">
    <property type="entry name" value="GRPEPROTEIN"/>
</dbReference>
<gene>
    <name evidence="3" type="primary">grpE</name>
    <name evidence="8" type="ordered locus">Deipr_1907</name>
</gene>
<comment type="subcellular location">
    <subcellularLocation>
        <location evidence="3">Cytoplasm</location>
    </subcellularLocation>
</comment>
<dbReference type="eggNOG" id="COG0576">
    <property type="taxonomic scope" value="Bacteria"/>
</dbReference>
<feature type="coiled-coil region" evidence="6">
    <location>
        <begin position="80"/>
        <end position="107"/>
    </location>
</feature>
<feature type="compositionally biased region" description="Basic and acidic residues" evidence="7">
    <location>
        <begin position="11"/>
        <end position="25"/>
    </location>
</feature>
<dbReference type="CDD" id="cd00446">
    <property type="entry name" value="GrpE"/>
    <property type="match status" value="1"/>
</dbReference>
<evidence type="ECO:0000256" key="7">
    <source>
        <dbReference type="SAM" id="MobiDB-lite"/>
    </source>
</evidence>
<keyword evidence="9" id="KW-1185">Reference proteome</keyword>
<dbReference type="EMBL" id="CP002536">
    <property type="protein sequence ID" value="ADY27039.1"/>
    <property type="molecule type" value="Genomic_DNA"/>
</dbReference>